<evidence type="ECO:0000313" key="2">
    <source>
        <dbReference type="Proteomes" id="UP000494256"/>
    </source>
</evidence>
<sequence>MRCWLPAAALWRPTSTYHRRFDVSAPPRCRARKSVANISTRRRAPDCVPRRLNAQRCAAVVFRARSRRAGGARRRAPGTLPLNTISTTHTTGRFLAENFNSIKIIILCSVKCSI</sequence>
<accession>A0A8S0YLU9</accession>
<dbReference type="AlphaFoldDB" id="A0A8S0YLU9"/>
<dbReference type="OrthoDB" id="4737882at2759"/>
<protein>
    <submittedName>
        <fullName evidence="1">Uncharacterized protein</fullName>
    </submittedName>
</protein>
<dbReference type="EMBL" id="CADEBD010000036">
    <property type="protein sequence ID" value="CAB3220084.1"/>
    <property type="molecule type" value="Genomic_DNA"/>
</dbReference>
<name>A0A8S0YLU9_ARCPL</name>
<proteinExistence type="predicted"/>
<dbReference type="Proteomes" id="UP000494256">
    <property type="component" value="Unassembled WGS sequence"/>
</dbReference>
<gene>
    <name evidence="1" type="ORF">APLA_LOCUS173</name>
</gene>
<evidence type="ECO:0000313" key="1">
    <source>
        <dbReference type="EMBL" id="CAB3220084.1"/>
    </source>
</evidence>
<organism evidence="1 2">
    <name type="scientific">Arctia plantaginis</name>
    <name type="common">Wood tiger moth</name>
    <name type="synonym">Phalaena plantaginis</name>
    <dbReference type="NCBI Taxonomy" id="874455"/>
    <lineage>
        <taxon>Eukaryota</taxon>
        <taxon>Metazoa</taxon>
        <taxon>Ecdysozoa</taxon>
        <taxon>Arthropoda</taxon>
        <taxon>Hexapoda</taxon>
        <taxon>Insecta</taxon>
        <taxon>Pterygota</taxon>
        <taxon>Neoptera</taxon>
        <taxon>Endopterygota</taxon>
        <taxon>Lepidoptera</taxon>
        <taxon>Glossata</taxon>
        <taxon>Ditrysia</taxon>
        <taxon>Noctuoidea</taxon>
        <taxon>Erebidae</taxon>
        <taxon>Arctiinae</taxon>
        <taxon>Arctia</taxon>
    </lineage>
</organism>
<comment type="caution">
    <text evidence="1">The sequence shown here is derived from an EMBL/GenBank/DDBJ whole genome shotgun (WGS) entry which is preliminary data.</text>
</comment>
<reference evidence="1 2" key="1">
    <citation type="submission" date="2020-04" db="EMBL/GenBank/DDBJ databases">
        <authorList>
            <person name="Wallbank WR R."/>
            <person name="Pardo Diaz C."/>
            <person name="Kozak K."/>
            <person name="Martin S."/>
            <person name="Jiggins C."/>
            <person name="Moest M."/>
            <person name="Warren A I."/>
            <person name="Byers J.R.P. K."/>
            <person name="Montejo-Kovacevich G."/>
            <person name="Yen C E."/>
        </authorList>
    </citation>
    <scope>NUCLEOTIDE SEQUENCE [LARGE SCALE GENOMIC DNA]</scope>
</reference>